<dbReference type="HOGENOM" id="CLU_1068278_0_0_7"/>
<feature type="domain" description="Formyl transferase N-terminal" evidence="1">
    <location>
        <begin position="89"/>
        <end position="184"/>
    </location>
</feature>
<protein>
    <recommendedName>
        <fullName evidence="1">Formyl transferase N-terminal domain-containing protein</fullName>
    </recommendedName>
</protein>
<dbReference type="AlphaFoldDB" id="W4LMM8"/>
<keyword evidence="3" id="KW-1185">Reference proteome</keyword>
<dbReference type="InterPro" id="IPR036477">
    <property type="entry name" value="Formyl_transf_N_sf"/>
</dbReference>
<evidence type="ECO:0000313" key="2">
    <source>
        <dbReference type="EMBL" id="ETW99164.1"/>
    </source>
</evidence>
<sequence length="257" mass="29529">MMESKFNAPLKTALLIIGSGPIEYVTYETLRELTDLRCVVFSRKPQKASKWQRFTEYGLWYSTQFVISKIYHALFQSKICPTTDTPQINRQIWQSKSDQEKICRHLQELQVDVVFICGFHHILRRTFFEQFSYCINIHPSLLPSYRGPEPIIWGLLDRAKSFGITLHEVDEGIDTGDIVAQSEIRPPKLRLAIHVAMQLSLELPALLRQTIGQMESGELSAQRQSGGFYLPAPLLTNRRQRQLGILPVSESFNPHSI</sequence>
<accession>W4LMM8</accession>
<gene>
    <name evidence="2" type="ORF">ETSY2_41405</name>
</gene>
<dbReference type="Proteomes" id="UP000019140">
    <property type="component" value="Unassembled WGS sequence"/>
</dbReference>
<evidence type="ECO:0000259" key="1">
    <source>
        <dbReference type="Pfam" id="PF00551"/>
    </source>
</evidence>
<dbReference type="Pfam" id="PF00551">
    <property type="entry name" value="Formyl_trans_N"/>
    <property type="match status" value="1"/>
</dbReference>
<reference evidence="2 3" key="1">
    <citation type="journal article" date="2014" name="Nature">
        <title>An environmental bacterial taxon with a large and distinct metabolic repertoire.</title>
        <authorList>
            <person name="Wilson M.C."/>
            <person name="Mori T."/>
            <person name="Ruckert C."/>
            <person name="Uria A.R."/>
            <person name="Helf M.J."/>
            <person name="Takada K."/>
            <person name="Gernert C."/>
            <person name="Steffens U.A."/>
            <person name="Heycke N."/>
            <person name="Schmitt S."/>
            <person name="Rinke C."/>
            <person name="Helfrich E.J."/>
            <person name="Brachmann A.O."/>
            <person name="Gurgui C."/>
            <person name="Wakimoto T."/>
            <person name="Kracht M."/>
            <person name="Crusemann M."/>
            <person name="Hentschel U."/>
            <person name="Abe I."/>
            <person name="Matsunaga S."/>
            <person name="Kalinowski J."/>
            <person name="Takeyama H."/>
            <person name="Piel J."/>
        </authorList>
    </citation>
    <scope>NUCLEOTIDE SEQUENCE [LARGE SCALE GENOMIC DNA]</scope>
    <source>
        <strain evidence="3">TSY2</strain>
    </source>
</reference>
<dbReference type="PANTHER" id="PTHR11138:SF5">
    <property type="entry name" value="METHIONYL-TRNA FORMYLTRANSFERASE, MITOCHONDRIAL"/>
    <property type="match status" value="1"/>
</dbReference>
<dbReference type="InterPro" id="IPR002376">
    <property type="entry name" value="Formyl_transf_N"/>
</dbReference>
<dbReference type="Gene3D" id="3.40.50.170">
    <property type="entry name" value="Formyl transferase, N-terminal domain"/>
    <property type="match status" value="1"/>
</dbReference>
<name>W4LMM8_9BACT</name>
<dbReference type="CDD" id="cd08369">
    <property type="entry name" value="FMT_core"/>
    <property type="match status" value="1"/>
</dbReference>
<comment type="caution">
    <text evidence="2">The sequence shown here is derived from an EMBL/GenBank/DDBJ whole genome shotgun (WGS) entry which is preliminary data.</text>
</comment>
<dbReference type="EMBL" id="AZHX01001868">
    <property type="protein sequence ID" value="ETW99164.1"/>
    <property type="molecule type" value="Genomic_DNA"/>
</dbReference>
<evidence type="ECO:0000313" key="3">
    <source>
        <dbReference type="Proteomes" id="UP000019140"/>
    </source>
</evidence>
<dbReference type="SUPFAM" id="SSF53328">
    <property type="entry name" value="Formyltransferase"/>
    <property type="match status" value="1"/>
</dbReference>
<proteinExistence type="predicted"/>
<organism evidence="2 3">
    <name type="scientific">Candidatus Entotheonella gemina</name>
    <dbReference type="NCBI Taxonomy" id="1429439"/>
    <lineage>
        <taxon>Bacteria</taxon>
        <taxon>Pseudomonadati</taxon>
        <taxon>Nitrospinota/Tectimicrobiota group</taxon>
        <taxon>Candidatus Tectimicrobiota</taxon>
        <taxon>Candidatus Entotheonellia</taxon>
        <taxon>Candidatus Entotheonellales</taxon>
        <taxon>Candidatus Entotheonellaceae</taxon>
        <taxon>Candidatus Entotheonella</taxon>
    </lineage>
</organism>
<dbReference type="GO" id="GO:0004479">
    <property type="term" value="F:methionyl-tRNA formyltransferase activity"/>
    <property type="evidence" value="ECO:0007669"/>
    <property type="project" value="TreeGrafter"/>
</dbReference>
<dbReference type="PANTHER" id="PTHR11138">
    <property type="entry name" value="METHIONYL-TRNA FORMYLTRANSFERASE"/>
    <property type="match status" value="1"/>
</dbReference>